<sequence length="312" mass="35075">MLNHRYSLQDIAALCDVAPSTVSRVLNHRGRIAPQTRARILQVIDDLHFQPNPLARSFKNHQSQTIAIIVPHTTRLGYLPLIDELTTCARQDSRLITTWPINNDGELSQVLALLASEAVATLIVLGNNDSWLTEILSYAQKHHVIWLDGPNLQDPHIIWIHSNISSTVKLLTTTAMHNGLTPVLLQSSTTNNYQKHLIKYGFMLAHQPSHATPLIINEALTTLTLEQQITRIQQTTATPLLLIRQTPLSNKIVFTGTIHWAYLAEFPFHNNAQTIHLDYHNLASLIFTLMTSESNEPAHPLQITNLLIDNPQ</sequence>
<evidence type="ECO:0000256" key="3">
    <source>
        <dbReference type="ARBA" id="ARBA00023125"/>
    </source>
</evidence>
<dbReference type="PROSITE" id="PS50932">
    <property type="entry name" value="HTH_LACI_2"/>
    <property type="match status" value="1"/>
</dbReference>
<dbReference type="InterPro" id="IPR010982">
    <property type="entry name" value="Lambda_DNA-bd_dom_sf"/>
</dbReference>
<evidence type="ECO:0000259" key="5">
    <source>
        <dbReference type="PROSITE" id="PS50932"/>
    </source>
</evidence>
<evidence type="ECO:0000256" key="4">
    <source>
        <dbReference type="ARBA" id="ARBA00023163"/>
    </source>
</evidence>
<dbReference type="SUPFAM" id="SSF53822">
    <property type="entry name" value="Periplasmic binding protein-like I"/>
    <property type="match status" value="1"/>
</dbReference>
<dbReference type="InterPro" id="IPR000843">
    <property type="entry name" value="HTH_LacI"/>
</dbReference>
<keyword evidence="7" id="KW-1185">Reference proteome</keyword>
<organism evidence="6 7">
    <name type="scientific">Periweissella fabaria</name>
    <dbReference type="NCBI Taxonomy" id="546157"/>
    <lineage>
        <taxon>Bacteria</taxon>
        <taxon>Bacillati</taxon>
        <taxon>Bacillota</taxon>
        <taxon>Bacilli</taxon>
        <taxon>Lactobacillales</taxon>
        <taxon>Lactobacillaceae</taxon>
        <taxon>Periweissella</taxon>
    </lineage>
</organism>
<keyword evidence="4" id="KW-0804">Transcription</keyword>
<dbReference type="Proteomes" id="UP000789707">
    <property type="component" value="Unassembled WGS sequence"/>
</dbReference>
<keyword evidence="2" id="KW-0805">Transcription regulation</keyword>
<dbReference type="PANTHER" id="PTHR30146:SF95">
    <property type="entry name" value="RIBOSE OPERON REPRESSOR"/>
    <property type="match status" value="1"/>
</dbReference>
<keyword evidence="3" id="KW-0238">DNA-binding</keyword>
<dbReference type="SUPFAM" id="SSF47413">
    <property type="entry name" value="lambda repressor-like DNA-binding domains"/>
    <property type="match status" value="1"/>
</dbReference>
<evidence type="ECO:0000256" key="1">
    <source>
        <dbReference type="ARBA" id="ARBA00022491"/>
    </source>
</evidence>
<dbReference type="SMART" id="SM00354">
    <property type="entry name" value="HTH_LACI"/>
    <property type="match status" value="1"/>
</dbReference>
<dbReference type="InterPro" id="IPR028082">
    <property type="entry name" value="Peripla_BP_I"/>
</dbReference>
<name>A0ABM8Z4Q3_9LACO</name>
<dbReference type="PANTHER" id="PTHR30146">
    <property type="entry name" value="LACI-RELATED TRANSCRIPTIONAL REPRESSOR"/>
    <property type="match status" value="1"/>
</dbReference>
<dbReference type="Pfam" id="PF00356">
    <property type="entry name" value="LacI"/>
    <property type="match status" value="1"/>
</dbReference>
<accession>A0ABM8Z4Q3</accession>
<dbReference type="EMBL" id="CAKKNS010000001">
    <property type="protein sequence ID" value="CAH0416161.1"/>
    <property type="molecule type" value="Genomic_DNA"/>
</dbReference>
<gene>
    <name evidence="6" type="primary">purR_1</name>
    <name evidence="6" type="ORF">WFA24289_00460</name>
</gene>
<keyword evidence="1" id="KW-0678">Repressor</keyword>
<reference evidence="6 7" key="1">
    <citation type="submission" date="2021-11" db="EMBL/GenBank/DDBJ databases">
        <authorList>
            <person name="Depoorter E."/>
        </authorList>
    </citation>
    <scope>NUCLEOTIDE SEQUENCE [LARGE SCALE GENOMIC DNA]</scope>
    <source>
        <strain evidence="6 7">LMG 24289</strain>
    </source>
</reference>
<dbReference type="CDD" id="cd01392">
    <property type="entry name" value="HTH_LacI"/>
    <property type="match status" value="1"/>
</dbReference>
<evidence type="ECO:0000313" key="6">
    <source>
        <dbReference type="EMBL" id="CAH0416161.1"/>
    </source>
</evidence>
<feature type="domain" description="HTH lacI-type" evidence="5">
    <location>
        <begin position="6"/>
        <end position="60"/>
    </location>
</feature>
<dbReference type="Gene3D" id="1.10.260.40">
    <property type="entry name" value="lambda repressor-like DNA-binding domains"/>
    <property type="match status" value="1"/>
</dbReference>
<evidence type="ECO:0000313" key="7">
    <source>
        <dbReference type="Proteomes" id="UP000789707"/>
    </source>
</evidence>
<dbReference type="Gene3D" id="3.40.50.2300">
    <property type="match status" value="1"/>
</dbReference>
<proteinExistence type="predicted"/>
<comment type="caution">
    <text evidence="6">The sequence shown here is derived from an EMBL/GenBank/DDBJ whole genome shotgun (WGS) entry which is preliminary data.</text>
</comment>
<protein>
    <submittedName>
        <fullName evidence="6">HTH-type transcriptional repressor PurR</fullName>
    </submittedName>
</protein>
<evidence type="ECO:0000256" key="2">
    <source>
        <dbReference type="ARBA" id="ARBA00023015"/>
    </source>
</evidence>
<dbReference type="RefSeq" id="WP_230096220.1">
    <property type="nucleotide sequence ID" value="NZ_CAKKNS010000001.1"/>
</dbReference>